<evidence type="ECO:0000256" key="1">
    <source>
        <dbReference type="SAM" id="MobiDB-lite"/>
    </source>
</evidence>
<dbReference type="Proteomes" id="UP000323142">
    <property type="component" value="Unassembled WGS sequence"/>
</dbReference>
<sequence>MGKKGGGANREAQQARADEQERQARVRAGTTRVDDIFKQNFGDDFFKGRREGYLAFANPQLEDQYGKAREELVYSLDRSGLTDSSVRAQKFGDLQQTYDQRRREVADQALGHETQARNAIEGARSNLITSLNATGDAEGAANSAISRASALSQPTPYSPIGQMFAEFTSTLGQQAAEERAQYLSNNAYRARFDTGLFAPRRDPVVNRP</sequence>
<dbReference type="OrthoDB" id="7996615at2"/>
<dbReference type="EMBL" id="VUOA01000034">
    <property type="protein sequence ID" value="KAA2235581.1"/>
    <property type="molecule type" value="Genomic_DNA"/>
</dbReference>
<accession>A0A5B2V998</accession>
<comment type="caution">
    <text evidence="2">The sequence shown here is derived from an EMBL/GenBank/DDBJ whole genome shotgun (WGS) entry which is preliminary data.</text>
</comment>
<gene>
    <name evidence="2" type="ORF">F0L46_18955</name>
</gene>
<dbReference type="AlphaFoldDB" id="A0A5B2V998"/>
<reference evidence="2 3" key="1">
    <citation type="submission" date="2019-09" db="EMBL/GenBank/DDBJ databases">
        <title>Salinarimonas rosea gen. nov., sp. nov., a new member of the a-2 subgroup of the Proteobacteria.</title>
        <authorList>
            <person name="Liu J."/>
        </authorList>
    </citation>
    <scope>NUCLEOTIDE SEQUENCE [LARGE SCALE GENOMIC DNA]</scope>
    <source>
        <strain evidence="2 3">BN140002</strain>
    </source>
</reference>
<feature type="region of interest" description="Disordered" evidence="1">
    <location>
        <begin position="1"/>
        <end position="28"/>
    </location>
</feature>
<keyword evidence="3" id="KW-1185">Reference proteome</keyword>
<organism evidence="2 3">
    <name type="scientific">Salinarimonas soli</name>
    <dbReference type="NCBI Taxonomy" id="1638099"/>
    <lineage>
        <taxon>Bacteria</taxon>
        <taxon>Pseudomonadati</taxon>
        <taxon>Pseudomonadota</taxon>
        <taxon>Alphaproteobacteria</taxon>
        <taxon>Hyphomicrobiales</taxon>
        <taxon>Salinarimonadaceae</taxon>
        <taxon>Salinarimonas</taxon>
    </lineage>
</organism>
<dbReference type="RefSeq" id="WP_149820450.1">
    <property type="nucleotide sequence ID" value="NZ_VUOA01000034.1"/>
</dbReference>
<evidence type="ECO:0000313" key="3">
    <source>
        <dbReference type="Proteomes" id="UP000323142"/>
    </source>
</evidence>
<protein>
    <submittedName>
        <fullName evidence="2">Uncharacterized protein</fullName>
    </submittedName>
</protein>
<name>A0A5B2V998_9HYPH</name>
<evidence type="ECO:0000313" key="2">
    <source>
        <dbReference type="EMBL" id="KAA2235581.1"/>
    </source>
</evidence>
<reference evidence="2 3" key="2">
    <citation type="submission" date="2019-09" db="EMBL/GenBank/DDBJ databases">
        <authorList>
            <person name="Jin C."/>
        </authorList>
    </citation>
    <scope>NUCLEOTIDE SEQUENCE [LARGE SCALE GENOMIC DNA]</scope>
    <source>
        <strain evidence="2 3">BN140002</strain>
    </source>
</reference>
<proteinExistence type="predicted"/>